<evidence type="ECO:0000256" key="1">
    <source>
        <dbReference type="SAM" id="Coils"/>
    </source>
</evidence>
<dbReference type="Proteomes" id="UP000177092">
    <property type="component" value="Unassembled WGS sequence"/>
</dbReference>
<proteinExistence type="predicted"/>
<feature type="coiled-coil region" evidence="1">
    <location>
        <begin position="574"/>
        <end position="617"/>
    </location>
</feature>
<organism evidence="3 4">
    <name type="scientific">Candidatus Gottesmanbacteria bacterium RIFCSPHIGHO2_02_FULL_40_13</name>
    <dbReference type="NCBI Taxonomy" id="1798384"/>
    <lineage>
        <taxon>Bacteria</taxon>
        <taxon>Candidatus Gottesmaniibacteriota</taxon>
    </lineage>
</organism>
<feature type="compositionally biased region" description="Pro residues" evidence="2">
    <location>
        <begin position="714"/>
        <end position="729"/>
    </location>
</feature>
<evidence type="ECO:0000313" key="3">
    <source>
        <dbReference type="EMBL" id="OGG20421.1"/>
    </source>
</evidence>
<feature type="region of interest" description="Disordered" evidence="2">
    <location>
        <begin position="310"/>
        <end position="338"/>
    </location>
</feature>
<accession>A0A1F6A6X5</accession>
<dbReference type="STRING" id="1798384.A3D03_01640"/>
<feature type="region of interest" description="Disordered" evidence="2">
    <location>
        <begin position="1"/>
        <end position="24"/>
    </location>
</feature>
<feature type="compositionally biased region" description="Low complexity" evidence="2">
    <location>
        <begin position="735"/>
        <end position="747"/>
    </location>
</feature>
<sequence length="905" mass="99197">MAGPPVEGPPIGQEPLKSPDIAPAALGLPIPEAEVPVTPEDALKNAFTKLGAPVNYLLTEEDIINAHAIFKAGQAGEIKEGQEGYDNYIALLDAGFRLPEEPPAEEEADLPDWLQPDWLRDVRDAAAPLAPGETPAPERSAPAPVRESVNAVTARLALEASRGARGRVGEVYKRANGLLDVLGRRAKAILKDKTQSAPESVAIQYNKGDLTNPDVTKRLVDQQRDNRDGVTGRKDTPGYLDELVVKVAGELEGLEEQRVKLEESRRSNEGAIGILPINSEIVGQTEEGNILMTQQDVYDREMKQWNALSEKQKRGRNAVPQPKLEDFPVHPTETKRGQVPKLRDADEYIFDPEQADPVIKARENLDKAVQAERDAASKLKQFCEEEGLTDRNRPGYAAWIDVMQEAELSCSNTSAELATKLTDVSSDTAVKSKILDLAKKINLTEADKKSFDISTIEGLFRYFEARKSDPRLQGYEQVTTALNLADKAVENATSIYQARQLEAGRWSVDSQGRQTGAGYKELVETNRQMDSILTTLGDSAIIDLYLQEAYLPTAEEGTLIGDAQNQIAGINTDIAAINVELNRLQSKKQGETSEDILASYNREIEKNYRQKQDLEGQQSELLESISQIINPTARLRSAAEDIGELIPSRVKSKLALLGLSTENIPQSLERVGDAVTQTLAELHASGKVPSELELYGMVITKLRGEPAPEIVETPPVPEPPPVPAKPGVPPASGGETVPTQTQEQTPTDEQRRGAAQALAQEEGVRGRLTVEQIMDLEEDLYPAVEILHRQKTVLAELTPALRKARGLEILEVIRRINNTPDAKTDKSIRLAAYKQFGYNTEAVVMIEAMLKLGKDVKEIANHASDLLGKLSILKYLPGFMTFLPILLQLFEDKSVAASAQGGQEH</sequence>
<protein>
    <submittedName>
        <fullName evidence="3">Uncharacterized protein</fullName>
    </submittedName>
</protein>
<name>A0A1F6A6X5_9BACT</name>
<gene>
    <name evidence="3" type="ORF">A3D03_01640</name>
</gene>
<reference evidence="3 4" key="1">
    <citation type="journal article" date="2016" name="Nat. Commun.">
        <title>Thousands of microbial genomes shed light on interconnected biogeochemical processes in an aquifer system.</title>
        <authorList>
            <person name="Anantharaman K."/>
            <person name="Brown C.T."/>
            <person name="Hug L.A."/>
            <person name="Sharon I."/>
            <person name="Castelle C.J."/>
            <person name="Probst A.J."/>
            <person name="Thomas B.C."/>
            <person name="Singh A."/>
            <person name="Wilkins M.J."/>
            <person name="Karaoz U."/>
            <person name="Brodie E.L."/>
            <person name="Williams K.H."/>
            <person name="Hubbard S.S."/>
            <person name="Banfield J.F."/>
        </authorList>
    </citation>
    <scope>NUCLEOTIDE SEQUENCE [LARGE SCALE GENOMIC DNA]</scope>
</reference>
<comment type="caution">
    <text evidence="3">The sequence shown here is derived from an EMBL/GenBank/DDBJ whole genome shotgun (WGS) entry which is preliminary data.</text>
</comment>
<dbReference type="EMBL" id="MFJN01000047">
    <property type="protein sequence ID" value="OGG20421.1"/>
    <property type="molecule type" value="Genomic_DNA"/>
</dbReference>
<feature type="region of interest" description="Disordered" evidence="2">
    <location>
        <begin position="709"/>
        <end position="752"/>
    </location>
</feature>
<evidence type="ECO:0000313" key="4">
    <source>
        <dbReference type="Proteomes" id="UP000177092"/>
    </source>
</evidence>
<dbReference type="AlphaFoldDB" id="A0A1F6A6X5"/>
<keyword evidence="1" id="KW-0175">Coiled coil</keyword>
<feature type="coiled-coil region" evidence="1">
    <location>
        <begin position="244"/>
        <end position="271"/>
    </location>
</feature>
<evidence type="ECO:0000256" key="2">
    <source>
        <dbReference type="SAM" id="MobiDB-lite"/>
    </source>
</evidence>
<feature type="compositionally biased region" description="Basic and acidic residues" evidence="2">
    <location>
        <begin position="323"/>
        <end position="338"/>
    </location>
</feature>